<dbReference type="EMBL" id="JBGEHV010000030">
    <property type="protein sequence ID" value="MEY8041060.1"/>
    <property type="molecule type" value="Genomic_DNA"/>
</dbReference>
<evidence type="ECO:0000313" key="1">
    <source>
        <dbReference type="EMBL" id="MEY8041060.1"/>
    </source>
</evidence>
<accession>A0ABV4CIY3</accession>
<comment type="caution">
    <text evidence="1">The sequence shown here is derived from an EMBL/GenBank/DDBJ whole genome shotgun (WGS) entry which is preliminary data.</text>
</comment>
<organism evidence="1 2">
    <name type="scientific">Saccharopolyspora cebuensis</name>
    <dbReference type="NCBI Taxonomy" id="418759"/>
    <lineage>
        <taxon>Bacteria</taxon>
        <taxon>Bacillati</taxon>
        <taxon>Actinomycetota</taxon>
        <taxon>Actinomycetes</taxon>
        <taxon>Pseudonocardiales</taxon>
        <taxon>Pseudonocardiaceae</taxon>
        <taxon>Saccharopolyspora</taxon>
    </lineage>
</organism>
<dbReference type="RefSeq" id="WP_345368300.1">
    <property type="nucleotide sequence ID" value="NZ_BAABII010000035.1"/>
</dbReference>
<name>A0ABV4CIY3_9PSEU</name>
<keyword evidence="2" id="KW-1185">Reference proteome</keyword>
<gene>
    <name evidence="1" type="ORF">AB8O55_16745</name>
</gene>
<reference evidence="1 2" key="1">
    <citation type="submission" date="2024-08" db="EMBL/GenBank/DDBJ databases">
        <title>Genome mining of Saccharopolyspora cebuensis PGLac3 from Nigerian medicinal plant.</title>
        <authorList>
            <person name="Ezeobiora C.E."/>
            <person name="Igbokwe N.H."/>
            <person name="Amin D.H."/>
            <person name="Mendie U.E."/>
        </authorList>
    </citation>
    <scope>NUCLEOTIDE SEQUENCE [LARGE SCALE GENOMIC DNA]</scope>
    <source>
        <strain evidence="1 2">PGLac3</strain>
    </source>
</reference>
<protein>
    <submittedName>
        <fullName evidence="1">Uncharacterized protein</fullName>
    </submittedName>
</protein>
<dbReference type="Proteomes" id="UP001564626">
    <property type="component" value="Unassembled WGS sequence"/>
</dbReference>
<evidence type="ECO:0000313" key="2">
    <source>
        <dbReference type="Proteomes" id="UP001564626"/>
    </source>
</evidence>
<proteinExistence type="predicted"/>
<sequence>MQFTDQLRGDWSAWIDEQDLAPIATLRTRTTRGIAGIHVTLPGTDPGKAATAVRWLEHLRGVEMSTRTRPGREPVILLHLRGEARAMPVLLTVPYCDLTESLEVAVITTHIGLQDPPLLLGALADLAEHHAAGHRKEVA</sequence>